<gene>
    <name evidence="5" type="ORF">IO98_08335</name>
</gene>
<dbReference type="OrthoDB" id="9801456at2"/>
<keyword evidence="1 5" id="KW-0808">Transferase</keyword>
<keyword evidence="2" id="KW-0677">Repeat</keyword>
<comment type="caution">
    <text evidence="5">The sequence shown here is derived from an EMBL/GenBank/DDBJ whole genome shotgun (WGS) entry which is preliminary data.</text>
</comment>
<dbReference type="CDD" id="cd03360">
    <property type="entry name" value="LbH_AT_putative"/>
    <property type="match status" value="1"/>
</dbReference>
<evidence type="ECO:0000256" key="1">
    <source>
        <dbReference type="ARBA" id="ARBA00022679"/>
    </source>
</evidence>
<evidence type="ECO:0000256" key="2">
    <source>
        <dbReference type="ARBA" id="ARBA00022737"/>
    </source>
</evidence>
<accession>A0A084JP47</accession>
<evidence type="ECO:0000259" key="4">
    <source>
        <dbReference type="Pfam" id="PF17836"/>
    </source>
</evidence>
<dbReference type="InterPro" id="IPR001451">
    <property type="entry name" value="Hexapep"/>
</dbReference>
<feature type="binding site" evidence="3">
    <location>
        <position position="74"/>
    </location>
    <ligand>
        <name>substrate</name>
    </ligand>
</feature>
<dbReference type="Proteomes" id="UP000028525">
    <property type="component" value="Unassembled WGS sequence"/>
</dbReference>
<dbReference type="STRING" id="29354.IO98_08335"/>
<dbReference type="Pfam" id="PF17836">
    <property type="entry name" value="PglD_N"/>
    <property type="match status" value="1"/>
</dbReference>
<protein>
    <submittedName>
        <fullName evidence="5">Serine acetyltransferase</fullName>
    </submittedName>
</protein>
<name>A0A084JP47_9FIRM</name>
<dbReference type="EMBL" id="JPME01000010">
    <property type="protein sequence ID" value="KEZ90731.1"/>
    <property type="molecule type" value="Genomic_DNA"/>
</dbReference>
<evidence type="ECO:0000256" key="3">
    <source>
        <dbReference type="PIRSR" id="PIRSR620019-2"/>
    </source>
</evidence>
<dbReference type="InterPro" id="IPR041561">
    <property type="entry name" value="PglD_N"/>
</dbReference>
<organism evidence="5 6">
    <name type="scientific">Lacrimispora celerecrescens</name>
    <dbReference type="NCBI Taxonomy" id="29354"/>
    <lineage>
        <taxon>Bacteria</taxon>
        <taxon>Bacillati</taxon>
        <taxon>Bacillota</taxon>
        <taxon>Clostridia</taxon>
        <taxon>Lachnospirales</taxon>
        <taxon>Lachnospiraceae</taxon>
        <taxon>Lacrimispora</taxon>
    </lineage>
</organism>
<dbReference type="NCBIfam" id="TIGR03570">
    <property type="entry name" value="NeuD_NnaD"/>
    <property type="match status" value="1"/>
</dbReference>
<dbReference type="InterPro" id="IPR018357">
    <property type="entry name" value="Hexapep_transf_CS"/>
</dbReference>
<dbReference type="PROSITE" id="PS00101">
    <property type="entry name" value="HEXAPEP_TRANSFERASES"/>
    <property type="match status" value="1"/>
</dbReference>
<dbReference type="SUPFAM" id="SSF51161">
    <property type="entry name" value="Trimeric LpxA-like enzymes"/>
    <property type="match status" value="1"/>
</dbReference>
<dbReference type="Gene3D" id="2.160.10.10">
    <property type="entry name" value="Hexapeptide repeat proteins"/>
    <property type="match status" value="1"/>
</dbReference>
<proteinExistence type="predicted"/>
<keyword evidence="6" id="KW-1185">Reference proteome</keyword>
<evidence type="ECO:0000313" key="6">
    <source>
        <dbReference type="Proteomes" id="UP000028525"/>
    </source>
</evidence>
<feature type="binding site" evidence="3">
    <location>
        <position position="150"/>
    </location>
    <ligand>
        <name>acetyl-CoA</name>
        <dbReference type="ChEBI" id="CHEBI:57288"/>
    </ligand>
</feature>
<feature type="domain" description="PglD N-terminal" evidence="4">
    <location>
        <begin position="5"/>
        <end position="85"/>
    </location>
</feature>
<dbReference type="InterPro" id="IPR050179">
    <property type="entry name" value="Trans_hexapeptide_repeat"/>
</dbReference>
<dbReference type="PANTHER" id="PTHR43300">
    <property type="entry name" value="ACETYLTRANSFERASE"/>
    <property type="match status" value="1"/>
</dbReference>
<dbReference type="Pfam" id="PF00132">
    <property type="entry name" value="Hexapep"/>
    <property type="match status" value="1"/>
</dbReference>
<dbReference type="AlphaFoldDB" id="A0A084JP47"/>
<dbReference type="InterPro" id="IPR011004">
    <property type="entry name" value="Trimer_LpxA-like_sf"/>
</dbReference>
<sequence>MKEELILIGGGGHAESIIDTIRGLEKYKITGILDRRKKAGTEVLGIKIIGSDEDLADCYNRGIRNAVIAVGSIGNSAPRRRLYERCKKIGYNFPNILDKSSILSETLNIGEGNFIGKGVLINSNVIIGNGTIINTGAIVEHSCRIDDFVHIAPGSVLCGNVLVMANSHIGAHSTIIQGVTIGNDTVIGAGSLVLNNISSNKLAYGSPAKEVAYHE</sequence>
<dbReference type="RefSeq" id="WP_038279998.1">
    <property type="nucleotide sequence ID" value="NZ_JPME01000010.1"/>
</dbReference>
<dbReference type="GO" id="GO:0016740">
    <property type="term" value="F:transferase activity"/>
    <property type="evidence" value="ECO:0007669"/>
    <property type="project" value="UniProtKB-KW"/>
</dbReference>
<dbReference type="Gene3D" id="3.40.50.20">
    <property type="match status" value="1"/>
</dbReference>
<evidence type="ECO:0000313" key="5">
    <source>
        <dbReference type="EMBL" id="KEZ90731.1"/>
    </source>
</evidence>
<reference evidence="5 6" key="1">
    <citation type="submission" date="2014-07" db="EMBL/GenBank/DDBJ databases">
        <title>Draft genome of Clostridium celerecrescens 152B isolated from sediments associated with methane hydrate from Krishna Godavari basin.</title>
        <authorList>
            <person name="Honkalas V.S."/>
            <person name="Dabir A.P."/>
            <person name="Arora P."/>
            <person name="Dhakephalkar P.K."/>
        </authorList>
    </citation>
    <scope>NUCLEOTIDE SEQUENCE [LARGE SCALE GENOMIC DNA]</scope>
    <source>
        <strain evidence="5 6">152B</strain>
    </source>
</reference>
<dbReference type="PANTHER" id="PTHR43300:SF7">
    <property type="entry name" value="UDP-N-ACETYLBACILLOSAMINE N-ACETYLTRANSFERASE"/>
    <property type="match status" value="1"/>
</dbReference>
<dbReference type="InterPro" id="IPR020019">
    <property type="entry name" value="AcTrfase_PglD-like"/>
</dbReference>